<evidence type="ECO:0000256" key="2">
    <source>
        <dbReference type="ARBA" id="ARBA00023157"/>
    </source>
</evidence>
<dbReference type="InterPro" id="IPR003609">
    <property type="entry name" value="Pan_app"/>
</dbReference>
<comment type="caution">
    <text evidence="5">The sequence shown here is derived from an EMBL/GenBank/DDBJ whole genome shotgun (WGS) entry which is preliminary data.</text>
</comment>
<keyword evidence="1" id="KW-0677">Repeat</keyword>
<dbReference type="RefSeq" id="XP_067917186.1">
    <property type="nucleotide sequence ID" value="XM_068070839.1"/>
</dbReference>
<dbReference type="AlphaFoldDB" id="A0A2C6KGE6"/>
<dbReference type="VEuPathDB" id="ToxoDB:CSUI_010737"/>
<proteinExistence type="predicted"/>
<evidence type="ECO:0000256" key="1">
    <source>
        <dbReference type="ARBA" id="ARBA00022737"/>
    </source>
</evidence>
<dbReference type="SUPFAM" id="SSF57414">
    <property type="entry name" value="Hairpin loop containing domain-like"/>
    <property type="match status" value="2"/>
</dbReference>
<dbReference type="GeneID" id="94434050"/>
<dbReference type="Proteomes" id="UP000221165">
    <property type="component" value="Unassembled WGS sequence"/>
</dbReference>
<dbReference type="GO" id="GO:0006508">
    <property type="term" value="P:proteolysis"/>
    <property type="evidence" value="ECO:0007669"/>
    <property type="project" value="InterPro"/>
</dbReference>
<evidence type="ECO:0000256" key="3">
    <source>
        <dbReference type="SAM" id="MobiDB-lite"/>
    </source>
</evidence>
<sequence>AFVEKQLACIHPLHWRSIARTYRTQDQVDSSDDCQKLCHREDQCTHFNYQTETKQCELKIKNGSDVVNAQHFVTGPKTCDTSCFLFGKGYSSPEIAKPEKKFSAFDCQSWCRDTNGCAHFTFNTDSGTCFLKGSDAPGTEREYPGDLSGPRDFCKGEPAQPDTSPEKPPGELQVQPGVPEGAGPEQDAT</sequence>
<reference evidence="5 6" key="1">
    <citation type="journal article" date="2017" name="Int. J. Parasitol.">
        <title>The genome of the protozoan parasite Cystoisospora suis and a reverse vaccinology approach to identify vaccine candidates.</title>
        <authorList>
            <person name="Palmieri N."/>
            <person name="Shrestha A."/>
            <person name="Ruttkowski B."/>
            <person name="Beck T."/>
            <person name="Vogl C."/>
            <person name="Tomley F."/>
            <person name="Blake D.P."/>
            <person name="Joachim A."/>
        </authorList>
    </citation>
    <scope>NUCLEOTIDE SEQUENCE [LARGE SCALE GENOMIC DNA]</scope>
    <source>
        <strain evidence="5 6">Wien I</strain>
    </source>
</reference>
<feature type="domain" description="Apple" evidence="4">
    <location>
        <begin position="9"/>
        <end position="83"/>
    </location>
</feature>
<dbReference type="Pfam" id="PF00024">
    <property type="entry name" value="PAN_1"/>
    <property type="match status" value="2"/>
</dbReference>
<accession>A0A2C6KGE6</accession>
<keyword evidence="2" id="KW-1015">Disulfide bond</keyword>
<keyword evidence="6" id="KW-1185">Reference proteome</keyword>
<dbReference type="PROSITE" id="PS50948">
    <property type="entry name" value="PAN"/>
    <property type="match status" value="1"/>
</dbReference>
<name>A0A2C6KGE6_9APIC</name>
<dbReference type="EMBL" id="MIGC01008141">
    <property type="protein sequence ID" value="PHJ15453.1"/>
    <property type="molecule type" value="Genomic_DNA"/>
</dbReference>
<evidence type="ECO:0000259" key="4">
    <source>
        <dbReference type="PROSITE" id="PS50948"/>
    </source>
</evidence>
<evidence type="ECO:0000313" key="6">
    <source>
        <dbReference type="Proteomes" id="UP000221165"/>
    </source>
</evidence>
<dbReference type="GO" id="GO:0005576">
    <property type="term" value="C:extracellular region"/>
    <property type="evidence" value="ECO:0007669"/>
    <property type="project" value="InterPro"/>
</dbReference>
<feature type="region of interest" description="Disordered" evidence="3">
    <location>
        <begin position="137"/>
        <end position="189"/>
    </location>
</feature>
<evidence type="ECO:0000313" key="5">
    <source>
        <dbReference type="EMBL" id="PHJ15453.1"/>
    </source>
</evidence>
<feature type="non-terminal residue" evidence="5">
    <location>
        <position position="1"/>
    </location>
</feature>
<dbReference type="Gene3D" id="3.50.4.10">
    <property type="entry name" value="Hepatocyte Growth Factor"/>
    <property type="match status" value="2"/>
</dbReference>
<dbReference type="SMART" id="SM00223">
    <property type="entry name" value="APPLE"/>
    <property type="match status" value="2"/>
</dbReference>
<dbReference type="InterPro" id="IPR000177">
    <property type="entry name" value="Apple"/>
</dbReference>
<dbReference type="CDD" id="cd01100">
    <property type="entry name" value="APPLE_Factor_XI_like"/>
    <property type="match status" value="1"/>
</dbReference>
<organism evidence="5 6">
    <name type="scientific">Cystoisospora suis</name>
    <dbReference type="NCBI Taxonomy" id="483139"/>
    <lineage>
        <taxon>Eukaryota</taxon>
        <taxon>Sar</taxon>
        <taxon>Alveolata</taxon>
        <taxon>Apicomplexa</taxon>
        <taxon>Conoidasida</taxon>
        <taxon>Coccidia</taxon>
        <taxon>Eucoccidiorida</taxon>
        <taxon>Eimeriorina</taxon>
        <taxon>Sarcocystidae</taxon>
        <taxon>Cystoisospora</taxon>
    </lineage>
</organism>
<gene>
    <name evidence="5" type="ORF">CSUI_010737</name>
</gene>
<protein>
    <submittedName>
        <fullName evidence="5">Pan domain-containing protein</fullName>
    </submittedName>
</protein>
<dbReference type="OrthoDB" id="331933at2759"/>